<dbReference type="EMBL" id="JAEPRC010000816">
    <property type="protein sequence ID" value="KAG2191521.1"/>
    <property type="molecule type" value="Genomic_DNA"/>
</dbReference>
<gene>
    <name evidence="3" type="ORF">INT46_005772</name>
</gene>
<dbReference type="OrthoDB" id="406505at2759"/>
<dbReference type="PANTHER" id="PTHR31836:SF28">
    <property type="entry name" value="SRCR DOMAIN-CONTAINING PROTEIN-RELATED"/>
    <property type="match status" value="1"/>
</dbReference>
<organism evidence="3 4">
    <name type="scientific">Mucor plumbeus</name>
    <dbReference type="NCBI Taxonomy" id="97098"/>
    <lineage>
        <taxon>Eukaryota</taxon>
        <taxon>Fungi</taxon>
        <taxon>Fungi incertae sedis</taxon>
        <taxon>Mucoromycota</taxon>
        <taxon>Mucoromycotina</taxon>
        <taxon>Mucoromycetes</taxon>
        <taxon>Mucorales</taxon>
        <taxon>Mucorineae</taxon>
        <taxon>Mucoraceae</taxon>
        <taxon>Mucor</taxon>
    </lineage>
</organism>
<dbReference type="PANTHER" id="PTHR31836">
    <property type="match status" value="1"/>
</dbReference>
<dbReference type="SUPFAM" id="SSF50685">
    <property type="entry name" value="Barwin-like endoglucanases"/>
    <property type="match status" value="1"/>
</dbReference>
<keyword evidence="4" id="KW-1185">Reference proteome</keyword>
<evidence type="ECO:0000313" key="4">
    <source>
        <dbReference type="Proteomes" id="UP000650833"/>
    </source>
</evidence>
<evidence type="ECO:0008006" key="5">
    <source>
        <dbReference type="Google" id="ProtNLM"/>
    </source>
</evidence>
<sequence length="140" mass="14928">MNKSLFLICLISSIFCIIRPSESRPLNLTKAAKNLLSILGTGTYYDVAAGVGSCGETNSNDDMVVAVNHDQMKNGANPNKNPYCDKKINIIGKTGISVQARIVDTCPGCDSGSLDMSSALFEKVCGSLDLGVCQISWDFV</sequence>
<dbReference type="InterPro" id="IPR036908">
    <property type="entry name" value="RlpA-like_sf"/>
</dbReference>
<dbReference type="AlphaFoldDB" id="A0A8H7QHE9"/>
<dbReference type="Gene3D" id="2.40.40.10">
    <property type="entry name" value="RlpA-like domain"/>
    <property type="match status" value="1"/>
</dbReference>
<feature type="signal peptide" evidence="2">
    <location>
        <begin position="1"/>
        <end position="23"/>
    </location>
</feature>
<proteinExistence type="predicted"/>
<comment type="caution">
    <text evidence="3">The sequence shown here is derived from an EMBL/GenBank/DDBJ whole genome shotgun (WGS) entry which is preliminary data.</text>
</comment>
<dbReference type="Proteomes" id="UP000650833">
    <property type="component" value="Unassembled WGS sequence"/>
</dbReference>
<evidence type="ECO:0000256" key="2">
    <source>
        <dbReference type="SAM" id="SignalP"/>
    </source>
</evidence>
<evidence type="ECO:0000313" key="3">
    <source>
        <dbReference type="EMBL" id="KAG2191521.1"/>
    </source>
</evidence>
<protein>
    <recommendedName>
        <fullName evidence="5">RlpA-like protein double-psi beta-barrel domain-containing protein</fullName>
    </recommendedName>
</protein>
<evidence type="ECO:0000256" key="1">
    <source>
        <dbReference type="ARBA" id="ARBA00022729"/>
    </source>
</evidence>
<dbReference type="InterPro" id="IPR051477">
    <property type="entry name" value="Expansin_CellWall"/>
</dbReference>
<dbReference type="CDD" id="cd22191">
    <property type="entry name" value="DPBB_RlpA_EXP_N-like"/>
    <property type="match status" value="1"/>
</dbReference>
<reference evidence="3" key="1">
    <citation type="submission" date="2020-12" db="EMBL/GenBank/DDBJ databases">
        <title>Metabolic potential, ecology and presence of endohyphal bacteria is reflected in genomic diversity of Mucoromycotina.</title>
        <authorList>
            <person name="Muszewska A."/>
            <person name="Okrasinska A."/>
            <person name="Steczkiewicz K."/>
            <person name="Drgas O."/>
            <person name="Orlowska M."/>
            <person name="Perlinska-Lenart U."/>
            <person name="Aleksandrzak-Piekarczyk T."/>
            <person name="Szatraj K."/>
            <person name="Zielenkiewicz U."/>
            <person name="Pilsyk S."/>
            <person name="Malc E."/>
            <person name="Mieczkowski P."/>
            <person name="Kruszewska J.S."/>
            <person name="Biernat P."/>
            <person name="Pawlowska J."/>
        </authorList>
    </citation>
    <scope>NUCLEOTIDE SEQUENCE</scope>
    <source>
        <strain evidence="3">CBS 226.32</strain>
    </source>
</reference>
<keyword evidence="1 2" id="KW-0732">Signal</keyword>
<name>A0A8H7QHE9_9FUNG</name>
<accession>A0A8H7QHE9</accession>
<feature type="chain" id="PRO_5034635086" description="RlpA-like protein double-psi beta-barrel domain-containing protein" evidence="2">
    <location>
        <begin position="24"/>
        <end position="140"/>
    </location>
</feature>